<keyword evidence="10" id="KW-1185">Reference proteome</keyword>
<evidence type="ECO:0000256" key="3">
    <source>
        <dbReference type="ARBA" id="ARBA00022722"/>
    </source>
</evidence>
<proteinExistence type="predicted"/>
<dbReference type="Proteomes" id="UP001153954">
    <property type="component" value="Unassembled WGS sequence"/>
</dbReference>
<keyword evidence="6" id="KW-0695">RNA-directed DNA polymerase</keyword>
<evidence type="ECO:0000256" key="4">
    <source>
        <dbReference type="ARBA" id="ARBA00022759"/>
    </source>
</evidence>
<keyword evidence="2" id="KW-0548">Nucleotidyltransferase</keyword>
<dbReference type="InterPro" id="IPR043502">
    <property type="entry name" value="DNA/RNA_pol_sf"/>
</dbReference>
<accession>A0AAU9TW94</accession>
<evidence type="ECO:0000256" key="5">
    <source>
        <dbReference type="ARBA" id="ARBA00022801"/>
    </source>
</evidence>
<evidence type="ECO:0000259" key="8">
    <source>
        <dbReference type="PROSITE" id="PS50878"/>
    </source>
</evidence>
<dbReference type="FunFam" id="3.30.70.270:FF:000026">
    <property type="entry name" value="Transposon Ty3-G Gag-Pol polyprotein"/>
    <property type="match status" value="1"/>
</dbReference>
<feature type="region of interest" description="Disordered" evidence="7">
    <location>
        <begin position="641"/>
        <end position="684"/>
    </location>
</feature>
<dbReference type="GO" id="GO:0004519">
    <property type="term" value="F:endonuclease activity"/>
    <property type="evidence" value="ECO:0007669"/>
    <property type="project" value="UniProtKB-KW"/>
</dbReference>
<dbReference type="InterPro" id="IPR000477">
    <property type="entry name" value="RT_dom"/>
</dbReference>
<feature type="compositionally biased region" description="Polar residues" evidence="7">
    <location>
        <begin position="675"/>
        <end position="684"/>
    </location>
</feature>
<keyword evidence="5" id="KW-0378">Hydrolase</keyword>
<protein>
    <recommendedName>
        <fullName evidence="8">Reverse transcriptase domain-containing protein</fullName>
    </recommendedName>
</protein>
<comment type="caution">
    <text evidence="9">The sequence shown here is derived from an EMBL/GenBank/DDBJ whole genome shotgun (WGS) entry which is preliminary data.</text>
</comment>
<dbReference type="Pfam" id="PF17917">
    <property type="entry name" value="RT_RNaseH"/>
    <property type="match status" value="1"/>
</dbReference>
<evidence type="ECO:0000256" key="7">
    <source>
        <dbReference type="SAM" id="MobiDB-lite"/>
    </source>
</evidence>
<feature type="domain" description="Reverse transcriptase" evidence="8">
    <location>
        <begin position="1"/>
        <end position="335"/>
    </location>
</feature>
<name>A0AAU9TW94_EUPED</name>
<evidence type="ECO:0000256" key="6">
    <source>
        <dbReference type="ARBA" id="ARBA00022918"/>
    </source>
</evidence>
<dbReference type="Pfam" id="PF00078">
    <property type="entry name" value="RVT_1"/>
    <property type="match status" value="1"/>
</dbReference>
<dbReference type="EMBL" id="CAKOGL010000009">
    <property type="protein sequence ID" value="CAH2090167.1"/>
    <property type="molecule type" value="Genomic_DNA"/>
</dbReference>
<organism evidence="9 10">
    <name type="scientific">Euphydryas editha</name>
    <name type="common">Edith's checkerspot</name>
    <dbReference type="NCBI Taxonomy" id="104508"/>
    <lineage>
        <taxon>Eukaryota</taxon>
        <taxon>Metazoa</taxon>
        <taxon>Ecdysozoa</taxon>
        <taxon>Arthropoda</taxon>
        <taxon>Hexapoda</taxon>
        <taxon>Insecta</taxon>
        <taxon>Pterygota</taxon>
        <taxon>Neoptera</taxon>
        <taxon>Endopterygota</taxon>
        <taxon>Lepidoptera</taxon>
        <taxon>Glossata</taxon>
        <taxon>Ditrysia</taxon>
        <taxon>Papilionoidea</taxon>
        <taxon>Nymphalidae</taxon>
        <taxon>Nymphalinae</taxon>
        <taxon>Euphydryas</taxon>
    </lineage>
</organism>
<dbReference type="CDD" id="cd09274">
    <property type="entry name" value="RNase_HI_RT_Ty3"/>
    <property type="match status" value="1"/>
</dbReference>
<dbReference type="InterPro" id="IPR043128">
    <property type="entry name" value="Rev_trsase/Diguanyl_cyclase"/>
</dbReference>
<evidence type="ECO:0000313" key="9">
    <source>
        <dbReference type="EMBL" id="CAH2090167.1"/>
    </source>
</evidence>
<dbReference type="GO" id="GO:0016787">
    <property type="term" value="F:hydrolase activity"/>
    <property type="evidence" value="ECO:0007669"/>
    <property type="project" value="UniProtKB-KW"/>
</dbReference>
<dbReference type="InterPro" id="IPR050951">
    <property type="entry name" value="Retrovirus_Pol_polyprotein"/>
</dbReference>
<dbReference type="SUPFAM" id="SSF56672">
    <property type="entry name" value="DNA/RNA polymerases"/>
    <property type="match status" value="1"/>
</dbReference>
<dbReference type="AlphaFoldDB" id="A0AAU9TW94"/>
<reference evidence="9" key="1">
    <citation type="submission" date="2022-03" db="EMBL/GenBank/DDBJ databases">
        <authorList>
            <person name="Tunstrom K."/>
        </authorList>
    </citation>
    <scope>NUCLEOTIDE SEQUENCE</scope>
</reference>
<dbReference type="PANTHER" id="PTHR37984">
    <property type="entry name" value="PROTEIN CBG26694"/>
    <property type="match status" value="1"/>
</dbReference>
<gene>
    <name evidence="9" type="ORF">EEDITHA_LOCUS6156</name>
</gene>
<evidence type="ECO:0000256" key="2">
    <source>
        <dbReference type="ARBA" id="ARBA00022695"/>
    </source>
</evidence>
<evidence type="ECO:0000256" key="1">
    <source>
        <dbReference type="ARBA" id="ARBA00022679"/>
    </source>
</evidence>
<dbReference type="CDD" id="cd01647">
    <property type="entry name" value="RT_LTR"/>
    <property type="match status" value="1"/>
</dbReference>
<dbReference type="PROSITE" id="PS50878">
    <property type="entry name" value="RT_POL"/>
    <property type="match status" value="1"/>
</dbReference>
<dbReference type="Pfam" id="PF03732">
    <property type="entry name" value="Retrotrans_gag"/>
    <property type="match status" value="1"/>
</dbReference>
<keyword evidence="3" id="KW-0540">Nuclease</keyword>
<sequence>MSHSRAPSPKFEKLDVNVTEAEDDNLCPPPSGPITRAVSKRKIATPSNATELDLSILLKFVKPYDGSRDTLNAFLVNCNNAYDLASDAQKDILFKFILCQLEGKAQTACSVKEFVNWDQLKEFLKAQFSETKHYTHLLTDLQDCKQRANETVSQYALRVETCLSQLLTEMSISHGHKNREMIGRTAAMEELALHHFLIGLLPHISNMVRYQLGNSKYFSTLDLASGFHQILLNETDKAKTAFNVPEGHYQFLRMPFGLKNAPSTFQRLMNSALSGLQGIKCFVYLDDVVCYSHDLHSHITNLNSIFQRMRDFNLKLQPDKCEFLRREVCYLGHIITERGVKPNPEKVRAVTEYPIPKSARDIKSFLCLVSYYRRFIPEFSKIAKPLTSLLKKDVPFKWENPHQLSFETLKVKLTSAPLLIYPDFTKPFVLTCDASNHAIGAVLSQGPVGKDQPIAFASRTLNKSETNYSTTEKELLAILYGCKTFRPFLYGRKFQILTDHRPLKWLFNHKDPSSKLQRWRLKLEEYEYEIVYRKGRLNSAADALSRHPVNPIQIHPNQDEPENPQSPEQDLIDLPVASPSSDLNILDIPSDDLLYPDDLINPDDLFNPDGIASPLSNELSNIQDELRAEIEDEFTNIPVNLEPEFQADTSPQPSTSRQNPETLPESIAAYRDPETPSSTPENMSTSYETYKKYLKSPAKLYNTRLIEHNEDLLKAGQNLLVIPTSIDMDESMPYVEAILGNCPNPEREDFLKVERSLHTFLPLNYGNKTYLFLFTKVHHFDDHSYPDIFKSLKYTRDQIMISYPTTNEIAISDFRNPFDKHSFTKRQAKSLKY</sequence>
<dbReference type="InterPro" id="IPR005162">
    <property type="entry name" value="Retrotrans_gag_dom"/>
</dbReference>
<dbReference type="GO" id="GO:0003964">
    <property type="term" value="F:RNA-directed DNA polymerase activity"/>
    <property type="evidence" value="ECO:0007669"/>
    <property type="project" value="UniProtKB-KW"/>
</dbReference>
<feature type="region of interest" description="Disordered" evidence="7">
    <location>
        <begin position="550"/>
        <end position="578"/>
    </location>
</feature>
<feature type="compositionally biased region" description="Polar residues" evidence="7">
    <location>
        <begin position="647"/>
        <end position="661"/>
    </location>
</feature>
<keyword evidence="1" id="KW-0808">Transferase</keyword>
<keyword evidence="4" id="KW-0255">Endonuclease</keyword>
<dbReference type="PANTHER" id="PTHR37984:SF5">
    <property type="entry name" value="PROTEIN NYNRIN-LIKE"/>
    <property type="match status" value="1"/>
</dbReference>
<dbReference type="InterPro" id="IPR041373">
    <property type="entry name" value="RT_RNaseH"/>
</dbReference>
<evidence type="ECO:0000313" key="10">
    <source>
        <dbReference type="Proteomes" id="UP001153954"/>
    </source>
</evidence>
<dbReference type="Gene3D" id="3.30.70.270">
    <property type="match status" value="2"/>
</dbReference>